<name>A0ABP0JUX5_9DINO</name>
<accession>A0ABP0JUX5</accession>
<reference evidence="2 3" key="1">
    <citation type="submission" date="2024-02" db="EMBL/GenBank/DDBJ databases">
        <authorList>
            <person name="Chen Y."/>
            <person name="Shah S."/>
            <person name="Dougan E. K."/>
            <person name="Thang M."/>
            <person name="Chan C."/>
        </authorList>
    </citation>
    <scope>NUCLEOTIDE SEQUENCE [LARGE SCALE GENOMIC DNA]</scope>
</reference>
<keyword evidence="1" id="KW-0732">Signal</keyword>
<sequence length="137" mass="15078">MARGSSILAGAVLLAGLAALNSVSFVNPQPVERSSRMAMKGAAREWDPVLTRDVVEVMATAPAQGQRYRMMVRADADVSEVIKAARKKLAFDQDWIPDSDFKLYNADDEAAGPMKGKMKDNGLIDFSFEIHLMYEPQ</sequence>
<evidence type="ECO:0000313" key="2">
    <source>
        <dbReference type="EMBL" id="CAK9017928.1"/>
    </source>
</evidence>
<keyword evidence="3" id="KW-1185">Reference proteome</keyword>
<protein>
    <submittedName>
        <fullName evidence="2">Uncharacterized protein</fullName>
    </submittedName>
</protein>
<gene>
    <name evidence="2" type="ORF">CCMP2556_LOCUS13060</name>
</gene>
<evidence type="ECO:0000256" key="1">
    <source>
        <dbReference type="SAM" id="SignalP"/>
    </source>
</evidence>
<organism evidence="2 3">
    <name type="scientific">Durusdinium trenchii</name>
    <dbReference type="NCBI Taxonomy" id="1381693"/>
    <lineage>
        <taxon>Eukaryota</taxon>
        <taxon>Sar</taxon>
        <taxon>Alveolata</taxon>
        <taxon>Dinophyceae</taxon>
        <taxon>Suessiales</taxon>
        <taxon>Symbiodiniaceae</taxon>
        <taxon>Durusdinium</taxon>
    </lineage>
</organism>
<feature type="signal peptide" evidence="1">
    <location>
        <begin position="1"/>
        <end position="28"/>
    </location>
</feature>
<proteinExistence type="predicted"/>
<evidence type="ECO:0000313" key="3">
    <source>
        <dbReference type="Proteomes" id="UP001642484"/>
    </source>
</evidence>
<feature type="chain" id="PRO_5045515468" evidence="1">
    <location>
        <begin position="29"/>
        <end position="137"/>
    </location>
</feature>
<dbReference type="Proteomes" id="UP001642484">
    <property type="component" value="Unassembled WGS sequence"/>
</dbReference>
<dbReference type="EMBL" id="CAXAMN010006546">
    <property type="protein sequence ID" value="CAK9017928.1"/>
    <property type="molecule type" value="Genomic_DNA"/>
</dbReference>
<comment type="caution">
    <text evidence="2">The sequence shown here is derived from an EMBL/GenBank/DDBJ whole genome shotgun (WGS) entry which is preliminary data.</text>
</comment>